<evidence type="ECO:0000259" key="1">
    <source>
        <dbReference type="Pfam" id="PF04028"/>
    </source>
</evidence>
<comment type="caution">
    <text evidence="2">The sequence shown here is derived from an EMBL/GenBank/DDBJ whole genome shotgun (WGS) entry which is preliminary data.</text>
</comment>
<dbReference type="AlphaFoldDB" id="A0A7V0IAA5"/>
<dbReference type="Proteomes" id="UP000885706">
    <property type="component" value="Unassembled WGS sequence"/>
</dbReference>
<dbReference type="InterPro" id="IPR007172">
    <property type="entry name" value="DUF374"/>
</dbReference>
<dbReference type="EMBL" id="DQWQ01000097">
    <property type="protein sequence ID" value="HDD35605.1"/>
    <property type="molecule type" value="Genomic_DNA"/>
</dbReference>
<name>A0A7V0IAA5_DESA2</name>
<sequence>MKNKKQNKYFKKWLVSFGFDILYWLYRTCDITLKKEAPLSNSPVIYAGWHGALPILPFIFKDKKIVTMASYSEDGELITSAFKKIGLEVIRGSTHRGGISALKNMLKVIKQGYSAGLAIDGSQGPVHKVQGGVIFLSMYSGYPLVPLNVYYQHSVKLPTWDKMEIPLPFTKVAIVFGKPFYVKKGISKKEFEIIRLKLENYLFYLREVGKAALK</sequence>
<reference evidence="2" key="1">
    <citation type="journal article" date="2020" name="mSystems">
        <title>Genome- and Community-Level Interaction Insights into Carbon Utilization and Element Cycling Functions of Hydrothermarchaeota in Hydrothermal Sediment.</title>
        <authorList>
            <person name="Zhou Z."/>
            <person name="Liu Y."/>
            <person name="Xu W."/>
            <person name="Pan J."/>
            <person name="Luo Z.H."/>
            <person name="Li M."/>
        </authorList>
    </citation>
    <scope>NUCLEOTIDE SEQUENCE [LARGE SCALE GENOMIC DNA]</scope>
    <source>
        <strain evidence="2">HyVt-113</strain>
    </source>
</reference>
<dbReference type="Pfam" id="PF04028">
    <property type="entry name" value="DUF374"/>
    <property type="match status" value="1"/>
</dbReference>
<proteinExistence type="predicted"/>
<evidence type="ECO:0000313" key="2">
    <source>
        <dbReference type="EMBL" id="HDD35605.1"/>
    </source>
</evidence>
<organism evidence="2">
    <name type="scientific">Desulfofervidus auxilii</name>
    <dbReference type="NCBI Taxonomy" id="1621989"/>
    <lineage>
        <taxon>Bacteria</taxon>
        <taxon>Pseudomonadati</taxon>
        <taxon>Thermodesulfobacteriota</taxon>
        <taxon>Candidatus Desulfofervidia</taxon>
        <taxon>Candidatus Desulfofervidales</taxon>
        <taxon>Candidatus Desulfofervidaceae</taxon>
        <taxon>Candidatus Desulfofervidus</taxon>
    </lineage>
</organism>
<feature type="domain" description="DUF374" evidence="1">
    <location>
        <begin position="60"/>
        <end position="125"/>
    </location>
</feature>
<accession>A0A7V0IAA5</accession>
<gene>
    <name evidence="2" type="ORF">ENF30_02265</name>
</gene>
<protein>
    <submittedName>
        <fullName evidence="2">DUF374 domain-containing protein</fullName>
    </submittedName>
</protein>
<dbReference type="CDD" id="cd07983">
    <property type="entry name" value="LPLAT_DUF374-like"/>
    <property type="match status" value="1"/>
</dbReference>